<dbReference type="Pfam" id="PF08757">
    <property type="entry name" value="CotH"/>
    <property type="match status" value="1"/>
</dbReference>
<dbReference type="RefSeq" id="WP_272141858.1">
    <property type="nucleotide sequence ID" value="NZ_JAQNDM010000002.1"/>
</dbReference>
<evidence type="ECO:0000313" key="3">
    <source>
        <dbReference type="EMBL" id="MDC0711859.1"/>
    </source>
</evidence>
<keyword evidence="3" id="KW-0418">Kinase</keyword>
<comment type="caution">
    <text evidence="3">The sequence shown here is derived from an EMBL/GenBank/DDBJ whole genome shotgun (WGS) entry which is preliminary data.</text>
</comment>
<feature type="region of interest" description="Disordered" evidence="1">
    <location>
        <begin position="23"/>
        <end position="82"/>
    </location>
</feature>
<organism evidence="3 4">
    <name type="scientific">Stigmatella ashevillensis</name>
    <dbReference type="NCBI Taxonomy" id="2995309"/>
    <lineage>
        <taxon>Bacteria</taxon>
        <taxon>Pseudomonadati</taxon>
        <taxon>Myxococcota</taxon>
        <taxon>Myxococcia</taxon>
        <taxon>Myxococcales</taxon>
        <taxon>Cystobacterineae</taxon>
        <taxon>Archangiaceae</taxon>
        <taxon>Stigmatella</taxon>
    </lineage>
</organism>
<evidence type="ECO:0000256" key="1">
    <source>
        <dbReference type="SAM" id="MobiDB-lite"/>
    </source>
</evidence>
<dbReference type="PROSITE" id="PS51257">
    <property type="entry name" value="PROKAR_LIPOPROTEIN"/>
    <property type="match status" value="1"/>
</dbReference>
<dbReference type="EMBL" id="JAQNDM010000002">
    <property type="protein sequence ID" value="MDC0711859.1"/>
    <property type="molecule type" value="Genomic_DNA"/>
</dbReference>
<feature type="signal peptide" evidence="2">
    <location>
        <begin position="1"/>
        <end position="15"/>
    </location>
</feature>
<dbReference type="PANTHER" id="PTHR40050:SF1">
    <property type="entry name" value="INNER SPORE COAT PROTEIN H"/>
    <property type="match status" value="1"/>
</dbReference>
<gene>
    <name evidence="3" type="ORF">POL68_25550</name>
</gene>
<feature type="compositionally biased region" description="Pro residues" evidence="1">
    <location>
        <begin position="45"/>
        <end position="78"/>
    </location>
</feature>
<proteinExistence type="predicted"/>
<evidence type="ECO:0000313" key="4">
    <source>
        <dbReference type="Proteomes" id="UP001221838"/>
    </source>
</evidence>
<reference evidence="3 4" key="1">
    <citation type="submission" date="2022-11" db="EMBL/GenBank/DDBJ databases">
        <title>Minimal conservation of predation-associated metabolite biosynthetic gene clusters underscores biosynthetic potential of Myxococcota including descriptions for ten novel species: Archangium lansinium sp. nov., Myxococcus landrumus sp. nov., Nannocystis bai.</title>
        <authorList>
            <person name="Ahearne A."/>
            <person name="Stevens C."/>
            <person name="Dowd S."/>
        </authorList>
    </citation>
    <scope>NUCLEOTIDE SEQUENCE [LARGE SCALE GENOMIC DNA]</scope>
    <source>
        <strain evidence="3 4">NCWAL01</strain>
    </source>
</reference>
<evidence type="ECO:0000256" key="2">
    <source>
        <dbReference type="SAM" id="SignalP"/>
    </source>
</evidence>
<protein>
    <submittedName>
        <fullName evidence="3">CotH kinase family protein</fullName>
    </submittedName>
</protein>
<name>A0ABT5DE45_9BACT</name>
<dbReference type="PANTHER" id="PTHR40050">
    <property type="entry name" value="INNER SPORE COAT PROTEIN H"/>
    <property type="match status" value="1"/>
</dbReference>
<keyword evidence="2" id="KW-0732">Signal</keyword>
<dbReference type="InterPro" id="IPR014867">
    <property type="entry name" value="Spore_coat_CotH_CotH2/3/7"/>
</dbReference>
<keyword evidence="3" id="KW-0808">Transferase</keyword>
<keyword evidence="4" id="KW-1185">Reference proteome</keyword>
<dbReference type="Proteomes" id="UP001221838">
    <property type="component" value="Unassembled WGS sequence"/>
</dbReference>
<feature type="chain" id="PRO_5045368384" evidence="2">
    <location>
        <begin position="16"/>
        <end position="615"/>
    </location>
</feature>
<dbReference type="GO" id="GO:0016301">
    <property type="term" value="F:kinase activity"/>
    <property type="evidence" value="ECO:0007669"/>
    <property type="project" value="UniProtKB-KW"/>
</dbReference>
<accession>A0ABT5DE45</accession>
<sequence length="615" mass="68847">MRLAILLGLPLLVMACGGPTERGITLDPPPVHVGPGDGEDTTPPASKPPEIPPPEPNSPGEPPPDPGSQTPSPSPDQPRWPALQTSLPVYELTLSQADYQALHDHILDPPSKDFSVLGQFTLQGRAYAVELSFRGRSTKTDPRIVKKSWDVRFDKQDRFEGKKNLELLAAWKDSGYLTEKLWYDLAASIGLRVPNARYAHVKLHLKQPDGSVITRYEGVFTELESVNKDFLKAHGFDGDSDLYRAGMHDGEMRPPPRENYQEPWDKKTNEAAPWNELWSFLEGLNRTPPHAFPAFLEKNLELEDALSWLAMEALIAHTMQGDARSYFVYDRETQKWTHVPWDLNNALSLYNRTNAVIQGVKKAHPLFSFTPYDPKVYELFAERRVFEGMEDLKLGWSTLSTRIYDDPGLRARYAARLRKLLDTWFTEENIGPRIDAMHSLLAPYILPGPDGKAQDPYVSTAHAARSAEYLHRFVRERRAWLLEHLKDIASHGDDALVIDRVGRDASGAFWVQLYNRGSVPVFLGGLQLSGLTRVPEQWRLPESSLPPGQVITFRQGEVGTMALGATFDPKAPEVSLYSADGLTALDLLWLAPLKPGEAYGRLPRGAETFGPLQGP</sequence>